<accession>A0A0D0AKE9</accession>
<evidence type="ECO:0000256" key="1">
    <source>
        <dbReference type="SAM" id="Coils"/>
    </source>
</evidence>
<sequence length="186" mass="21605">MNYPAMSVNDNVDMQRHEPEDAQTSHDANLFNDDDDESGAGNFMDALSQLPTDALPPTPPTQPPTDACRVQRMVRIDKRAREEVALCKTVYEQQEQIKQILEETEVIRQEAQDSLEEQQCLVEEERERHICDVNEQTRRWEVALKEWEKQEIHTQEEQAKKNTAEEMVHTDSGRRGDSNQAEGIRW</sequence>
<dbReference type="InParanoid" id="A0A0D0AKE9"/>
<dbReference type="OrthoDB" id="2692188at2759"/>
<reference evidence="4" key="2">
    <citation type="submission" date="2015-01" db="EMBL/GenBank/DDBJ databases">
        <title>Evolutionary Origins and Diversification of the Mycorrhizal Mutualists.</title>
        <authorList>
            <consortium name="DOE Joint Genome Institute"/>
            <consortium name="Mycorrhizal Genomics Consortium"/>
            <person name="Kohler A."/>
            <person name="Kuo A."/>
            <person name="Nagy L.G."/>
            <person name="Floudas D."/>
            <person name="Copeland A."/>
            <person name="Barry K.W."/>
            <person name="Cichocki N."/>
            <person name="Veneault-Fourrey C."/>
            <person name="LaButti K."/>
            <person name="Lindquist E.A."/>
            <person name="Lipzen A."/>
            <person name="Lundell T."/>
            <person name="Morin E."/>
            <person name="Murat C."/>
            <person name="Riley R."/>
            <person name="Ohm R."/>
            <person name="Sun H."/>
            <person name="Tunlid A."/>
            <person name="Henrissat B."/>
            <person name="Grigoriev I.V."/>
            <person name="Hibbett D.S."/>
            <person name="Martin F."/>
        </authorList>
    </citation>
    <scope>NUCLEOTIDE SEQUENCE [LARGE SCALE GENOMIC DNA]</scope>
    <source>
        <strain evidence="4">UH-Slu-Lm8-n1</strain>
    </source>
</reference>
<dbReference type="AlphaFoldDB" id="A0A0D0AKE9"/>
<name>A0A0D0AKE9_9AGAM</name>
<keyword evidence="1" id="KW-0175">Coiled coil</keyword>
<feature type="compositionally biased region" description="Basic and acidic residues" evidence="2">
    <location>
        <begin position="151"/>
        <end position="177"/>
    </location>
</feature>
<evidence type="ECO:0000256" key="2">
    <source>
        <dbReference type="SAM" id="MobiDB-lite"/>
    </source>
</evidence>
<feature type="compositionally biased region" description="Pro residues" evidence="2">
    <location>
        <begin position="54"/>
        <end position="63"/>
    </location>
</feature>
<evidence type="ECO:0000313" key="4">
    <source>
        <dbReference type="Proteomes" id="UP000054485"/>
    </source>
</evidence>
<feature type="coiled-coil region" evidence="1">
    <location>
        <begin position="101"/>
        <end position="128"/>
    </location>
</feature>
<keyword evidence="4" id="KW-1185">Reference proteome</keyword>
<evidence type="ECO:0000313" key="3">
    <source>
        <dbReference type="EMBL" id="KIK32393.1"/>
    </source>
</evidence>
<organism evidence="3 4">
    <name type="scientific">Suillus luteus UH-Slu-Lm8-n1</name>
    <dbReference type="NCBI Taxonomy" id="930992"/>
    <lineage>
        <taxon>Eukaryota</taxon>
        <taxon>Fungi</taxon>
        <taxon>Dikarya</taxon>
        <taxon>Basidiomycota</taxon>
        <taxon>Agaricomycotina</taxon>
        <taxon>Agaricomycetes</taxon>
        <taxon>Agaricomycetidae</taxon>
        <taxon>Boletales</taxon>
        <taxon>Suillineae</taxon>
        <taxon>Suillaceae</taxon>
        <taxon>Suillus</taxon>
    </lineage>
</organism>
<dbReference type="HOGENOM" id="CLU_1455298_0_0_1"/>
<dbReference type="EMBL" id="KN836260">
    <property type="protein sequence ID" value="KIK32393.1"/>
    <property type="molecule type" value="Genomic_DNA"/>
</dbReference>
<protein>
    <submittedName>
        <fullName evidence="3">Uncharacterized protein</fullName>
    </submittedName>
</protein>
<feature type="region of interest" description="Disordered" evidence="2">
    <location>
        <begin position="1"/>
        <end position="66"/>
    </location>
</feature>
<gene>
    <name evidence="3" type="ORF">CY34DRAFT_110980</name>
</gene>
<reference evidence="3 4" key="1">
    <citation type="submission" date="2014-04" db="EMBL/GenBank/DDBJ databases">
        <authorList>
            <consortium name="DOE Joint Genome Institute"/>
            <person name="Kuo A."/>
            <person name="Ruytinx J."/>
            <person name="Rineau F."/>
            <person name="Colpaert J."/>
            <person name="Kohler A."/>
            <person name="Nagy L.G."/>
            <person name="Floudas D."/>
            <person name="Copeland A."/>
            <person name="Barry K.W."/>
            <person name="Cichocki N."/>
            <person name="Veneault-Fourrey C."/>
            <person name="LaButti K."/>
            <person name="Lindquist E.A."/>
            <person name="Lipzen A."/>
            <person name="Lundell T."/>
            <person name="Morin E."/>
            <person name="Murat C."/>
            <person name="Sun H."/>
            <person name="Tunlid A."/>
            <person name="Henrissat B."/>
            <person name="Grigoriev I.V."/>
            <person name="Hibbett D.S."/>
            <person name="Martin F."/>
            <person name="Nordberg H.P."/>
            <person name="Cantor M.N."/>
            <person name="Hua S.X."/>
        </authorList>
    </citation>
    <scope>NUCLEOTIDE SEQUENCE [LARGE SCALE GENOMIC DNA]</scope>
    <source>
        <strain evidence="3 4">UH-Slu-Lm8-n1</strain>
    </source>
</reference>
<feature type="compositionally biased region" description="Basic and acidic residues" evidence="2">
    <location>
        <begin position="13"/>
        <end position="24"/>
    </location>
</feature>
<proteinExistence type="predicted"/>
<feature type="region of interest" description="Disordered" evidence="2">
    <location>
        <begin position="151"/>
        <end position="186"/>
    </location>
</feature>
<dbReference type="Proteomes" id="UP000054485">
    <property type="component" value="Unassembled WGS sequence"/>
</dbReference>